<organism evidence="1 2">
    <name type="scientific">Thiothrix lacustris</name>
    <dbReference type="NCBI Taxonomy" id="525917"/>
    <lineage>
        <taxon>Bacteria</taxon>
        <taxon>Pseudomonadati</taxon>
        <taxon>Pseudomonadota</taxon>
        <taxon>Gammaproteobacteria</taxon>
        <taxon>Thiotrichales</taxon>
        <taxon>Thiotrichaceae</taxon>
        <taxon>Thiothrix</taxon>
    </lineage>
</organism>
<gene>
    <name evidence="1" type="ORF">BWK73_39725</name>
</gene>
<dbReference type="Gene3D" id="1.25.40.10">
    <property type="entry name" value="Tetratricopeptide repeat domain"/>
    <property type="match status" value="1"/>
</dbReference>
<dbReference type="SUPFAM" id="SSF48452">
    <property type="entry name" value="TPR-like"/>
    <property type="match status" value="1"/>
</dbReference>
<proteinExistence type="predicted"/>
<evidence type="ECO:0008006" key="3">
    <source>
        <dbReference type="Google" id="ProtNLM"/>
    </source>
</evidence>
<comment type="caution">
    <text evidence="1">The sequence shown here is derived from an EMBL/GenBank/DDBJ whole genome shotgun (WGS) entry which is preliminary data.</text>
</comment>
<dbReference type="AlphaFoldDB" id="A0A1Y1QE47"/>
<dbReference type="EMBL" id="MTEJ01000412">
    <property type="protein sequence ID" value="OQX03370.1"/>
    <property type="molecule type" value="Genomic_DNA"/>
</dbReference>
<name>A0A1Y1QE47_9GAMM</name>
<evidence type="ECO:0000313" key="2">
    <source>
        <dbReference type="Proteomes" id="UP000192491"/>
    </source>
</evidence>
<evidence type="ECO:0000313" key="1">
    <source>
        <dbReference type="EMBL" id="OQX03370.1"/>
    </source>
</evidence>
<dbReference type="InterPro" id="IPR011990">
    <property type="entry name" value="TPR-like_helical_dom_sf"/>
</dbReference>
<protein>
    <recommendedName>
        <fullName evidence="3">Tetratricopeptide repeat protein</fullName>
    </recommendedName>
</protein>
<reference evidence="1 2" key="1">
    <citation type="submission" date="2017-01" db="EMBL/GenBank/DDBJ databases">
        <title>Novel large sulfur bacteria in the metagenomes of groundwater-fed chemosynthetic microbial mats in the Lake Huron basin.</title>
        <authorList>
            <person name="Sharrar A.M."/>
            <person name="Flood B.E."/>
            <person name="Bailey J.V."/>
            <person name="Jones D.S."/>
            <person name="Biddanda B."/>
            <person name="Ruberg S.A."/>
            <person name="Marcus D.N."/>
            <person name="Dick G.J."/>
        </authorList>
    </citation>
    <scope>NUCLEOTIDE SEQUENCE [LARGE SCALE GENOMIC DNA]</scope>
    <source>
        <strain evidence="1">A8</strain>
    </source>
</reference>
<sequence>MAIDTQQVMAELQRIIASPGFRARKLIKKFLHYVVQESLAGRGEQLNQYTIAVNALGKTADFSPIYNPIVRIEAGRLRKLLDDYYSDVGHLNTVMIRMPKGSYQVEFQACESQSQQAVYLSDEAQPRVSEGPRLFVHFQMVHGDHSDAYPLLYKVRGDLLLILSRFRNIRLVSSASMDTGHPISGQRLRDVWDIYRADYLLTCDVNAGSEALELCFSLAHTPTDETVWRNTVALPTAPCAETLQAMYRQVTANTVSLHCGLMLQHWAQHWNNTVTSVPGHHRVLVAYLNFLQAMSVETFTQVLQVCRQRLKCFPHDSKALVVFARLCAFDGVLQYRLIEDRDQVWTQAARLAMKLDVGNAEAHSVFAHNSYMRGDYALCRAELDVARQANPFDLSGEYLHGIGLCMLGDWEEGIAIIKQLMLVPCNKPDWYHVLPFLYAFNRGDYLEALAHAEHIQQFGYWGEVARCVSYYHLGHYSRAQAEWMRLQEKYPDLLCNKRLSDSRFLSDTAFQGLWTTLRSLL</sequence>
<accession>A0A1Y1QE47</accession>
<dbReference type="Proteomes" id="UP000192491">
    <property type="component" value="Unassembled WGS sequence"/>
</dbReference>